<keyword evidence="7 8" id="KW-0998">Cell outer membrane</keyword>
<evidence type="ECO:0000256" key="3">
    <source>
        <dbReference type="ARBA" id="ARBA00022452"/>
    </source>
</evidence>
<dbReference type="InterPro" id="IPR008969">
    <property type="entry name" value="CarboxyPept-like_regulatory"/>
</dbReference>
<keyword evidence="10" id="KW-0732">Signal</keyword>
<dbReference type="Pfam" id="PF07715">
    <property type="entry name" value="Plug"/>
    <property type="match status" value="1"/>
</dbReference>
<name>A0A9D1RGY2_9BACT</name>
<evidence type="ECO:0000259" key="12">
    <source>
        <dbReference type="Pfam" id="PF07715"/>
    </source>
</evidence>
<reference evidence="13" key="1">
    <citation type="journal article" date="2021" name="PeerJ">
        <title>Extensive microbial diversity within the chicken gut microbiome revealed by metagenomics and culture.</title>
        <authorList>
            <person name="Gilroy R."/>
            <person name="Ravi A."/>
            <person name="Getino M."/>
            <person name="Pursley I."/>
            <person name="Horton D.L."/>
            <person name="Alikhan N.F."/>
            <person name="Baker D."/>
            <person name="Gharbi K."/>
            <person name="Hall N."/>
            <person name="Watson M."/>
            <person name="Adriaenssens E.M."/>
            <person name="Foster-Nyarko E."/>
            <person name="Jarju S."/>
            <person name="Secka A."/>
            <person name="Antonio M."/>
            <person name="Oren A."/>
            <person name="Chaudhuri R.R."/>
            <person name="La Ragione R."/>
            <person name="Hildebrand F."/>
            <person name="Pallen M.J."/>
        </authorList>
    </citation>
    <scope>NUCLEOTIDE SEQUENCE</scope>
    <source>
        <strain evidence="13">Gambia16-930</strain>
    </source>
</reference>
<comment type="caution">
    <text evidence="13">The sequence shown here is derived from an EMBL/GenBank/DDBJ whole genome shotgun (WGS) entry which is preliminary data.</text>
</comment>
<protein>
    <submittedName>
        <fullName evidence="13">TonB-dependent receptor</fullName>
    </submittedName>
</protein>
<keyword evidence="4 8" id="KW-0812">Transmembrane</keyword>
<keyword evidence="13" id="KW-0675">Receptor</keyword>
<dbReference type="PANTHER" id="PTHR30069:SF57">
    <property type="entry name" value="TONB-DEPENDENT RECEPTOR"/>
    <property type="match status" value="1"/>
</dbReference>
<evidence type="ECO:0000256" key="5">
    <source>
        <dbReference type="ARBA" id="ARBA00023077"/>
    </source>
</evidence>
<dbReference type="AlphaFoldDB" id="A0A9D1RGY2"/>
<evidence type="ECO:0000313" key="14">
    <source>
        <dbReference type="Proteomes" id="UP000824267"/>
    </source>
</evidence>
<evidence type="ECO:0000256" key="7">
    <source>
        <dbReference type="ARBA" id="ARBA00023237"/>
    </source>
</evidence>
<feature type="domain" description="TonB-dependent receptor plug" evidence="12">
    <location>
        <begin position="125"/>
        <end position="231"/>
    </location>
</feature>
<dbReference type="Gene3D" id="2.40.170.20">
    <property type="entry name" value="TonB-dependent receptor, beta-barrel domain"/>
    <property type="match status" value="1"/>
</dbReference>
<dbReference type="PANTHER" id="PTHR30069">
    <property type="entry name" value="TONB-DEPENDENT OUTER MEMBRANE RECEPTOR"/>
    <property type="match status" value="1"/>
</dbReference>
<feature type="domain" description="TonB-dependent receptor-like beta-barrel" evidence="11">
    <location>
        <begin position="274"/>
        <end position="729"/>
    </location>
</feature>
<evidence type="ECO:0000256" key="4">
    <source>
        <dbReference type="ARBA" id="ARBA00022692"/>
    </source>
</evidence>
<dbReference type="CDD" id="cd01347">
    <property type="entry name" value="ligand_gated_channel"/>
    <property type="match status" value="1"/>
</dbReference>
<dbReference type="Gene3D" id="2.170.130.10">
    <property type="entry name" value="TonB-dependent receptor, plug domain"/>
    <property type="match status" value="1"/>
</dbReference>
<dbReference type="Proteomes" id="UP000824267">
    <property type="component" value="Unassembled WGS sequence"/>
</dbReference>
<evidence type="ECO:0000256" key="10">
    <source>
        <dbReference type="SAM" id="SignalP"/>
    </source>
</evidence>
<keyword evidence="5 9" id="KW-0798">TonB box</keyword>
<feature type="signal peptide" evidence="10">
    <location>
        <begin position="1"/>
        <end position="21"/>
    </location>
</feature>
<organism evidence="13 14">
    <name type="scientific">Candidatus Onthomorpha intestinigallinarum</name>
    <dbReference type="NCBI Taxonomy" id="2840880"/>
    <lineage>
        <taxon>Bacteria</taxon>
        <taxon>Pseudomonadati</taxon>
        <taxon>Bacteroidota</taxon>
        <taxon>Bacteroidia</taxon>
        <taxon>Bacteroidales</taxon>
        <taxon>Candidatus Onthomorpha</taxon>
    </lineage>
</organism>
<evidence type="ECO:0000256" key="2">
    <source>
        <dbReference type="ARBA" id="ARBA00022448"/>
    </source>
</evidence>
<accession>A0A9D1RGY2</accession>
<comment type="subcellular location">
    <subcellularLocation>
        <location evidence="1 8">Cell outer membrane</location>
        <topology evidence="1 8">Multi-pass membrane protein</topology>
    </subcellularLocation>
</comment>
<comment type="similarity">
    <text evidence="8 9">Belongs to the TonB-dependent receptor family.</text>
</comment>
<dbReference type="SUPFAM" id="SSF49464">
    <property type="entry name" value="Carboxypeptidase regulatory domain-like"/>
    <property type="match status" value="1"/>
</dbReference>
<evidence type="ECO:0000259" key="11">
    <source>
        <dbReference type="Pfam" id="PF00593"/>
    </source>
</evidence>
<dbReference type="InterPro" id="IPR039426">
    <property type="entry name" value="TonB-dep_rcpt-like"/>
</dbReference>
<reference evidence="13" key="2">
    <citation type="submission" date="2021-04" db="EMBL/GenBank/DDBJ databases">
        <authorList>
            <person name="Gilroy R."/>
        </authorList>
    </citation>
    <scope>NUCLEOTIDE SEQUENCE</scope>
    <source>
        <strain evidence="13">Gambia16-930</strain>
    </source>
</reference>
<dbReference type="GO" id="GO:0009279">
    <property type="term" value="C:cell outer membrane"/>
    <property type="evidence" value="ECO:0007669"/>
    <property type="project" value="UniProtKB-SubCell"/>
</dbReference>
<keyword evidence="3 8" id="KW-1134">Transmembrane beta strand</keyword>
<sequence>MMKKILAFLLLVSGFVLNLEARDEGRIVIEGHVFDAETKEPIVYATIAIENTEAGTTTNEEGNFLFRGLKPGKYTLIVNCIGYNTCREEIEVIADKIAHAHIELKPRATELEGVVVSANRNETSRKEAPVIVNVLSEKQFEKTNAQDLVQALPYQSGVRVEYNCQNCGFPQVRINGLDGPYTQLLIDSRPVMSALSGIYGLEQIPVNMVERVEVVKGGGSALFGANAIAGTINIITKEPLNPSFSLSTDAQLIGGSTYAQNVNANGTVISKNRKAGASFYQTFRTRDAYDANGDGFSEIGTLKNYSFGVKSYYRANEKHKFGLEYHTINEKRRGGNNFDLQPHQSDICEMTEHNINSIGLNHDYLSLNGKHRVNSYISAQYIDRRSYYGSHRDTNAYGKSRDLTLLAGIMANHRMDRLLFAPASITYGLEYNTNDLDDRVPNYGIMNEQTTHLVGAYLQSEWTMKKFNLLLGFRTDKHNMLDKPVFVPRINLLYKPNSDLQFRLSYSSGYRAPQAYEEDFHITQVGGKNLRTRLAEGLRPEYSHSFSLSVDKYHRFGENFQFNVLVETFCTVLDDVFAFRVIAEDTLTNSVYQERYNASGATVYGVSHTFKLTYKDISTLSLGFTLQSSEYRQEEFWSEDPSVAGTKHLLRSPDCYGFLSFDVKPMKRLSINVAGTYTGSMKVAHYKGYIEKDRLETTPDFFDMNCSLSYELKKTGTGSLLLRVGVNNLFDAYQKDFDTGIDRDAGYIYGPTQPRTFYAGLKFMI</sequence>
<dbReference type="Pfam" id="PF00593">
    <property type="entry name" value="TonB_dep_Rec_b-barrel"/>
    <property type="match status" value="1"/>
</dbReference>
<dbReference type="InterPro" id="IPR000531">
    <property type="entry name" value="Beta-barrel_TonB"/>
</dbReference>
<dbReference type="PROSITE" id="PS52016">
    <property type="entry name" value="TONB_DEPENDENT_REC_3"/>
    <property type="match status" value="1"/>
</dbReference>
<evidence type="ECO:0000256" key="1">
    <source>
        <dbReference type="ARBA" id="ARBA00004571"/>
    </source>
</evidence>
<dbReference type="Gene3D" id="2.60.40.1120">
    <property type="entry name" value="Carboxypeptidase-like, regulatory domain"/>
    <property type="match status" value="1"/>
</dbReference>
<evidence type="ECO:0000256" key="6">
    <source>
        <dbReference type="ARBA" id="ARBA00023136"/>
    </source>
</evidence>
<evidence type="ECO:0000256" key="9">
    <source>
        <dbReference type="RuleBase" id="RU003357"/>
    </source>
</evidence>
<dbReference type="Pfam" id="PF13715">
    <property type="entry name" value="CarbopepD_reg_2"/>
    <property type="match status" value="1"/>
</dbReference>
<gene>
    <name evidence="13" type="ORF">IAC47_01385</name>
</gene>
<evidence type="ECO:0000313" key="13">
    <source>
        <dbReference type="EMBL" id="HIW86918.1"/>
    </source>
</evidence>
<feature type="chain" id="PRO_5039193165" evidence="10">
    <location>
        <begin position="22"/>
        <end position="765"/>
    </location>
</feature>
<proteinExistence type="inferred from homology"/>
<evidence type="ECO:0000256" key="8">
    <source>
        <dbReference type="PROSITE-ProRule" id="PRU01360"/>
    </source>
</evidence>
<dbReference type="GO" id="GO:0015344">
    <property type="term" value="F:siderophore uptake transmembrane transporter activity"/>
    <property type="evidence" value="ECO:0007669"/>
    <property type="project" value="TreeGrafter"/>
</dbReference>
<keyword evidence="2 8" id="KW-0813">Transport</keyword>
<dbReference type="GO" id="GO:0044718">
    <property type="term" value="P:siderophore transmembrane transport"/>
    <property type="evidence" value="ECO:0007669"/>
    <property type="project" value="TreeGrafter"/>
</dbReference>
<dbReference type="InterPro" id="IPR036942">
    <property type="entry name" value="Beta-barrel_TonB_sf"/>
</dbReference>
<dbReference type="EMBL" id="DXGG01000050">
    <property type="protein sequence ID" value="HIW86918.1"/>
    <property type="molecule type" value="Genomic_DNA"/>
</dbReference>
<dbReference type="InterPro" id="IPR037066">
    <property type="entry name" value="Plug_dom_sf"/>
</dbReference>
<dbReference type="SUPFAM" id="SSF56935">
    <property type="entry name" value="Porins"/>
    <property type="match status" value="1"/>
</dbReference>
<dbReference type="InterPro" id="IPR012910">
    <property type="entry name" value="Plug_dom"/>
</dbReference>
<keyword evidence="6 8" id="KW-0472">Membrane</keyword>